<dbReference type="Pfam" id="PF00106">
    <property type="entry name" value="adh_short"/>
    <property type="match status" value="1"/>
</dbReference>
<proteinExistence type="predicted"/>
<organism evidence="1 2">
    <name type="scientific">Actinacidiphila yanglinensis</name>
    <dbReference type="NCBI Taxonomy" id="310779"/>
    <lineage>
        <taxon>Bacteria</taxon>
        <taxon>Bacillati</taxon>
        <taxon>Actinomycetota</taxon>
        <taxon>Actinomycetes</taxon>
        <taxon>Kitasatosporales</taxon>
        <taxon>Streptomycetaceae</taxon>
        <taxon>Actinacidiphila</taxon>
    </lineage>
</organism>
<dbReference type="RefSeq" id="WP_103886475.1">
    <property type="nucleotide sequence ID" value="NZ_FNVU01000006.1"/>
</dbReference>
<dbReference type="AlphaFoldDB" id="A0A1H6B4H2"/>
<keyword evidence="2" id="KW-1185">Reference proteome</keyword>
<protein>
    <submittedName>
        <fullName evidence="1">Short-chain dehydrogenase</fullName>
    </submittedName>
</protein>
<dbReference type="Proteomes" id="UP000236754">
    <property type="component" value="Unassembled WGS sequence"/>
</dbReference>
<dbReference type="PANTHER" id="PTHR43431">
    <property type="entry name" value="OXIDOREDUCTASE, SHORT CHAIN DEHYDROGENASE/REDUCTASE FAMILY (AFU_ORTHOLOGUE AFUA_5G14000)"/>
    <property type="match status" value="1"/>
</dbReference>
<gene>
    <name evidence="1" type="ORF">SAMN05216223_106202</name>
</gene>
<reference evidence="1 2" key="1">
    <citation type="submission" date="2016-10" db="EMBL/GenBank/DDBJ databases">
        <authorList>
            <person name="de Groot N.N."/>
        </authorList>
    </citation>
    <scope>NUCLEOTIDE SEQUENCE [LARGE SCALE GENOMIC DNA]</scope>
    <source>
        <strain evidence="1 2">CGMCC 4.2023</strain>
    </source>
</reference>
<accession>A0A1H6B4H2</accession>
<dbReference type="InterPro" id="IPR002347">
    <property type="entry name" value="SDR_fam"/>
</dbReference>
<dbReference type="InterPro" id="IPR036291">
    <property type="entry name" value="NAD(P)-bd_dom_sf"/>
</dbReference>
<dbReference type="SUPFAM" id="SSF51735">
    <property type="entry name" value="NAD(P)-binding Rossmann-fold domains"/>
    <property type="match status" value="1"/>
</dbReference>
<name>A0A1H6B4H2_9ACTN</name>
<evidence type="ECO:0000313" key="2">
    <source>
        <dbReference type="Proteomes" id="UP000236754"/>
    </source>
</evidence>
<sequence>MTTIAIVGAGTGIGAAVARRFGREGFDVALLSRTQAHLDDLASALGGAGVNARGFAADVLDPAALTAALDTAARELGPIEVLEYSPLPHQDFMKHIGETTPDDLRGPLDFSLYGPMAAVRQVLPGMRALGRGTLLFVNGGSAVRPHPERAGTSIAFAAESAYAHMLYESLAPEGIHVGQLIIPGAITPEDPRKHPDVLAETLWSMHRSRAEFRHFAEPLEV</sequence>
<dbReference type="Gene3D" id="3.40.50.720">
    <property type="entry name" value="NAD(P)-binding Rossmann-like Domain"/>
    <property type="match status" value="1"/>
</dbReference>
<evidence type="ECO:0000313" key="1">
    <source>
        <dbReference type="EMBL" id="SEG55444.1"/>
    </source>
</evidence>
<dbReference type="OrthoDB" id="9799818at2"/>
<dbReference type="EMBL" id="FNVU01000006">
    <property type="protein sequence ID" value="SEG55444.1"/>
    <property type="molecule type" value="Genomic_DNA"/>
</dbReference>
<dbReference type="PANTHER" id="PTHR43431:SF7">
    <property type="entry name" value="OXIDOREDUCTASE, SHORT CHAIN DEHYDROGENASE_REDUCTASE FAMILY (AFU_ORTHOLOGUE AFUA_5G14000)"/>
    <property type="match status" value="1"/>
</dbReference>